<dbReference type="PANTHER" id="PTHR24015:SF1758">
    <property type="entry name" value="OS02G0290000 PROTEIN"/>
    <property type="match status" value="1"/>
</dbReference>
<dbReference type="Pfam" id="PF20431">
    <property type="entry name" value="E_motif"/>
    <property type="match status" value="1"/>
</dbReference>
<dbReference type="AlphaFoldDB" id="A0A0K9PCH9"/>
<dbReference type="FunFam" id="1.25.40.10:FF:000090">
    <property type="entry name" value="Pentatricopeptide repeat-containing protein, chloroplastic"/>
    <property type="match status" value="1"/>
</dbReference>
<name>A0A0K9PCH9_ZOSMR</name>
<dbReference type="SUPFAM" id="SSF48452">
    <property type="entry name" value="TPR-like"/>
    <property type="match status" value="1"/>
</dbReference>
<evidence type="ECO:0000256" key="2">
    <source>
        <dbReference type="PROSITE-ProRule" id="PRU00708"/>
    </source>
</evidence>
<sequence>MMSCRRTWNATILTLVATSQNISAFRTFLHMRLSGLHPDPFALAAVIKSSASSDKILSSPASLHAFSIRTKLISSLPPAKALMHVYAVSISLSDAVKVFDEMGYRDTVSWNVILSGHARMKNMVSETMVLFHSMYVNARPNPISIAVILPVCARVRALVYAENVHGYVVKAGMAAETLVGNALVSMYAKCRVLISGAVRAFEDINFKDVVSWNSLIAGYAENGFFEEAARSFVEMAWNNDGVRCNYATVVSVLPLCGFLGSGGRCLGKAIHSHVFRLGLDVELTVGNALLSHYARVGDETSSGNMFAKMAERDIVSWNTRIAGFAMNGSHKRALELYRELLSVEIDPDSVTLITVLPVCAHLREVAEGRKIHDYVRSHAGLCQNTTVANALVSFYGKCGDLDAAFETFAATATKDLISWNAMLTAYAHNQNTAHLFAFFNHMLEEQIMPDSVTILTLLQASSCDKSIREVHGYSIRTDILASSPLIPNALLNAYVKCGNIKNATKTFEATSELNPRSAANTLMSAFVKHGYWKDAEAIFNSLEDRDLGTWNLMVQAYAKNDCFDQAVATFHGLQIQAMLRPDALTIMSILPACTSMTSDQFIKQCHGHLIRGSLLDIRLKGALLDAYAKSGNIEYAYNLFTESNSNSLNDVITYTAMVSGFAMNGMAEAALQVFSEMINSGIKPDHIVMTTLLSACSHAGLVDEGFKHFESIHEIHGIEPTMEHYACVTDLLARRGRLKEAYTFAKSMPFPANASVWGAVLGASEIHGEVVIGRLAAEHLFRIEDGNVGNYVVMSNIYAGGGKWGSVEKLRAVINSKHQKKPVGCSWID</sequence>
<organism evidence="3 4">
    <name type="scientific">Zostera marina</name>
    <name type="common">Eelgrass</name>
    <dbReference type="NCBI Taxonomy" id="29655"/>
    <lineage>
        <taxon>Eukaryota</taxon>
        <taxon>Viridiplantae</taxon>
        <taxon>Streptophyta</taxon>
        <taxon>Embryophyta</taxon>
        <taxon>Tracheophyta</taxon>
        <taxon>Spermatophyta</taxon>
        <taxon>Magnoliopsida</taxon>
        <taxon>Liliopsida</taxon>
        <taxon>Zosteraceae</taxon>
        <taxon>Zostera</taxon>
    </lineage>
</organism>
<feature type="repeat" description="PPR" evidence="2">
    <location>
        <begin position="313"/>
        <end position="347"/>
    </location>
</feature>
<gene>
    <name evidence="3" type="ORF">ZOSMA_304G00110</name>
</gene>
<evidence type="ECO:0000313" key="3">
    <source>
        <dbReference type="EMBL" id="KMZ65952.1"/>
    </source>
</evidence>
<dbReference type="Pfam" id="PF13041">
    <property type="entry name" value="PPR_2"/>
    <property type="match status" value="2"/>
</dbReference>
<dbReference type="NCBIfam" id="TIGR00756">
    <property type="entry name" value="PPR"/>
    <property type="match status" value="4"/>
</dbReference>
<dbReference type="OrthoDB" id="1904892at2759"/>
<comment type="caution">
    <text evidence="3">The sequence shown here is derived from an EMBL/GenBank/DDBJ whole genome shotgun (WGS) entry which is preliminary data.</text>
</comment>
<evidence type="ECO:0000256" key="1">
    <source>
        <dbReference type="ARBA" id="ARBA00022737"/>
    </source>
</evidence>
<proteinExistence type="predicted"/>
<dbReference type="PROSITE" id="PS51375">
    <property type="entry name" value="PPR"/>
    <property type="match status" value="4"/>
</dbReference>
<dbReference type="Pfam" id="PF01535">
    <property type="entry name" value="PPR"/>
    <property type="match status" value="7"/>
</dbReference>
<dbReference type="Gene3D" id="1.25.40.10">
    <property type="entry name" value="Tetratricopeptide repeat domain"/>
    <property type="match status" value="7"/>
</dbReference>
<dbReference type="InterPro" id="IPR046848">
    <property type="entry name" value="E_motif"/>
</dbReference>
<dbReference type="InterPro" id="IPR011990">
    <property type="entry name" value="TPR-like_helical_dom_sf"/>
</dbReference>
<dbReference type="PANTHER" id="PTHR24015">
    <property type="entry name" value="OS07G0578800 PROTEIN-RELATED"/>
    <property type="match status" value="1"/>
</dbReference>
<dbReference type="EMBL" id="LFYR01000994">
    <property type="protein sequence ID" value="KMZ65952.1"/>
    <property type="molecule type" value="Genomic_DNA"/>
</dbReference>
<evidence type="ECO:0000313" key="4">
    <source>
        <dbReference type="Proteomes" id="UP000036987"/>
    </source>
</evidence>
<reference evidence="4" key="1">
    <citation type="journal article" date="2016" name="Nature">
        <title>The genome of the seagrass Zostera marina reveals angiosperm adaptation to the sea.</title>
        <authorList>
            <person name="Olsen J.L."/>
            <person name="Rouze P."/>
            <person name="Verhelst B."/>
            <person name="Lin Y.-C."/>
            <person name="Bayer T."/>
            <person name="Collen J."/>
            <person name="Dattolo E."/>
            <person name="De Paoli E."/>
            <person name="Dittami S."/>
            <person name="Maumus F."/>
            <person name="Michel G."/>
            <person name="Kersting A."/>
            <person name="Lauritano C."/>
            <person name="Lohaus R."/>
            <person name="Toepel M."/>
            <person name="Tonon T."/>
            <person name="Vanneste K."/>
            <person name="Amirebrahimi M."/>
            <person name="Brakel J."/>
            <person name="Bostroem C."/>
            <person name="Chovatia M."/>
            <person name="Grimwood J."/>
            <person name="Jenkins J.W."/>
            <person name="Jueterbock A."/>
            <person name="Mraz A."/>
            <person name="Stam W.T."/>
            <person name="Tice H."/>
            <person name="Bornberg-Bauer E."/>
            <person name="Green P.J."/>
            <person name="Pearson G.A."/>
            <person name="Procaccini G."/>
            <person name="Duarte C.M."/>
            <person name="Schmutz J."/>
            <person name="Reusch T.B.H."/>
            <person name="Van de Peer Y."/>
        </authorList>
    </citation>
    <scope>NUCLEOTIDE SEQUENCE [LARGE SCALE GENOMIC DNA]</scope>
    <source>
        <strain evidence="4">cv. Finnish</strain>
    </source>
</reference>
<dbReference type="GO" id="GO:0009451">
    <property type="term" value="P:RNA modification"/>
    <property type="evidence" value="ECO:0000318"/>
    <property type="project" value="GO_Central"/>
</dbReference>
<dbReference type="OMA" id="VNANAWG"/>
<feature type="repeat" description="PPR" evidence="2">
    <location>
        <begin position="650"/>
        <end position="684"/>
    </location>
</feature>
<dbReference type="Proteomes" id="UP000036987">
    <property type="component" value="Unassembled WGS sequence"/>
</dbReference>
<keyword evidence="1" id="KW-0677">Repeat</keyword>
<feature type="repeat" description="PPR" evidence="2">
    <location>
        <begin position="208"/>
        <end position="238"/>
    </location>
</feature>
<accession>A0A0K9PCH9</accession>
<feature type="repeat" description="PPR" evidence="2">
    <location>
        <begin position="415"/>
        <end position="449"/>
    </location>
</feature>
<dbReference type="InterPro" id="IPR046960">
    <property type="entry name" value="PPR_At4g14850-like_plant"/>
</dbReference>
<dbReference type="InterPro" id="IPR002885">
    <property type="entry name" value="PPR_rpt"/>
</dbReference>
<dbReference type="GO" id="GO:0005739">
    <property type="term" value="C:mitochondrion"/>
    <property type="evidence" value="ECO:0000318"/>
    <property type="project" value="GO_Central"/>
</dbReference>
<dbReference type="FunFam" id="1.25.40.10:FF:000361">
    <property type="entry name" value="Pentatricopeptide repeat-containing protein chloroplastic"/>
    <property type="match status" value="1"/>
</dbReference>
<dbReference type="GO" id="GO:0003723">
    <property type="term" value="F:RNA binding"/>
    <property type="evidence" value="ECO:0000318"/>
    <property type="project" value="GO_Central"/>
</dbReference>
<keyword evidence="4" id="KW-1185">Reference proteome</keyword>
<protein>
    <submittedName>
        <fullName evidence="3">Pentatricopeptide repeat-containing protein</fullName>
    </submittedName>
</protein>